<evidence type="ECO:0000256" key="1">
    <source>
        <dbReference type="SAM" id="Phobius"/>
    </source>
</evidence>
<feature type="transmembrane region" description="Helical" evidence="1">
    <location>
        <begin position="116"/>
        <end position="138"/>
    </location>
</feature>
<proteinExistence type="predicted"/>
<name>A0ABT9Z9F6_9BACI</name>
<evidence type="ECO:0000313" key="4">
    <source>
        <dbReference type="Proteomes" id="UP001234495"/>
    </source>
</evidence>
<feature type="domain" description="Phosphatidic acid phosphatase type 2/haloperoxidase" evidence="2">
    <location>
        <begin position="78"/>
        <end position="191"/>
    </location>
</feature>
<keyword evidence="1" id="KW-0812">Transmembrane</keyword>
<dbReference type="PANTHER" id="PTHR14969:SF13">
    <property type="entry name" value="AT30094P"/>
    <property type="match status" value="1"/>
</dbReference>
<dbReference type="SMART" id="SM00014">
    <property type="entry name" value="acidPPc"/>
    <property type="match status" value="1"/>
</dbReference>
<feature type="transmembrane region" description="Helical" evidence="1">
    <location>
        <begin position="79"/>
        <end position="96"/>
    </location>
</feature>
<reference evidence="3 4" key="1">
    <citation type="submission" date="2023-07" db="EMBL/GenBank/DDBJ databases">
        <title>Genomic Encyclopedia of Type Strains, Phase IV (KMG-IV): sequencing the most valuable type-strain genomes for metagenomic binning, comparative biology and taxonomic classification.</title>
        <authorList>
            <person name="Goeker M."/>
        </authorList>
    </citation>
    <scope>NUCLEOTIDE SEQUENCE [LARGE SCALE GENOMIC DNA]</scope>
    <source>
        <strain evidence="3 4">DSM 29005</strain>
    </source>
</reference>
<dbReference type="GO" id="GO:0050380">
    <property type="term" value="F:undecaprenyl-diphosphatase activity"/>
    <property type="evidence" value="ECO:0007669"/>
    <property type="project" value="UniProtKB-EC"/>
</dbReference>
<keyword evidence="3" id="KW-0378">Hydrolase</keyword>
<organism evidence="3 4">
    <name type="scientific">Metabacillus malikii</name>
    <dbReference type="NCBI Taxonomy" id="1504265"/>
    <lineage>
        <taxon>Bacteria</taxon>
        <taxon>Bacillati</taxon>
        <taxon>Bacillota</taxon>
        <taxon>Bacilli</taxon>
        <taxon>Bacillales</taxon>
        <taxon>Bacillaceae</taxon>
        <taxon>Metabacillus</taxon>
    </lineage>
</organism>
<accession>A0ABT9Z9F6</accession>
<protein>
    <submittedName>
        <fullName evidence="3">Undecaprenyl-diphosphatase</fullName>
        <ecNumber evidence="3">3.6.1.27</ecNumber>
    </submittedName>
</protein>
<dbReference type="Proteomes" id="UP001234495">
    <property type="component" value="Unassembled WGS sequence"/>
</dbReference>
<feature type="transmembrane region" description="Helical" evidence="1">
    <location>
        <begin position="150"/>
        <end position="170"/>
    </location>
</feature>
<keyword evidence="1" id="KW-1133">Transmembrane helix</keyword>
<dbReference type="RefSeq" id="WP_307335674.1">
    <property type="nucleotide sequence ID" value="NZ_JAUSUD010000001.1"/>
</dbReference>
<dbReference type="InterPro" id="IPR000326">
    <property type="entry name" value="PAP2/HPO"/>
</dbReference>
<dbReference type="EMBL" id="JAUSUD010000001">
    <property type="protein sequence ID" value="MDQ0228896.1"/>
    <property type="molecule type" value="Genomic_DNA"/>
</dbReference>
<feature type="transmembrane region" description="Helical" evidence="1">
    <location>
        <begin position="53"/>
        <end position="72"/>
    </location>
</feature>
<dbReference type="CDD" id="cd03392">
    <property type="entry name" value="PAP2_like_2"/>
    <property type="match status" value="1"/>
</dbReference>
<dbReference type="Pfam" id="PF01569">
    <property type="entry name" value="PAP2"/>
    <property type="match status" value="1"/>
</dbReference>
<evidence type="ECO:0000259" key="2">
    <source>
        <dbReference type="SMART" id="SM00014"/>
    </source>
</evidence>
<dbReference type="Gene3D" id="1.20.144.10">
    <property type="entry name" value="Phosphatidic acid phosphatase type 2/haloperoxidase"/>
    <property type="match status" value="2"/>
</dbReference>
<dbReference type="InterPro" id="IPR036938">
    <property type="entry name" value="PAP2/HPO_sf"/>
</dbReference>
<dbReference type="SUPFAM" id="SSF48317">
    <property type="entry name" value="Acid phosphatase/Vanadium-dependent haloperoxidase"/>
    <property type="match status" value="1"/>
</dbReference>
<keyword evidence="1" id="KW-0472">Membrane</keyword>
<dbReference type="PANTHER" id="PTHR14969">
    <property type="entry name" value="SPHINGOSINE-1-PHOSPHATE PHOSPHOHYDROLASE"/>
    <property type="match status" value="1"/>
</dbReference>
<gene>
    <name evidence="3" type="ORF">J2S19_000146</name>
</gene>
<comment type="caution">
    <text evidence="3">The sequence shown here is derived from an EMBL/GenBank/DDBJ whole genome shotgun (WGS) entry which is preliminary data.</text>
</comment>
<dbReference type="EC" id="3.6.1.27" evidence="3"/>
<feature type="transmembrane region" description="Helical" evidence="1">
    <location>
        <begin position="176"/>
        <end position="195"/>
    </location>
</feature>
<keyword evidence="4" id="KW-1185">Reference proteome</keyword>
<evidence type="ECO:0000313" key="3">
    <source>
        <dbReference type="EMBL" id="MDQ0228896.1"/>
    </source>
</evidence>
<sequence>MFKLLLITGITFFLCVILYPSEPIYLIDVQISLFFESIRSIPLNKFFSAMSDIGSIKFLLPLSLICGIFLFIRRRYLEIVLLFFILFSVRFLNELIKNMFKRERPNMNPVYELTDYSFPSGHAMNSIALYSLLCYFVLKYVKNSNSRRGILFISSLVILLIGVSRIYLGVHFFTDVIAGFSIGFAWFILNIVFFAKISRIFDKNRTV</sequence>